<feature type="compositionally biased region" description="Polar residues" evidence="1">
    <location>
        <begin position="253"/>
        <end position="270"/>
    </location>
</feature>
<protein>
    <recommendedName>
        <fullName evidence="4">Reverse transcriptase domain-containing protein</fullName>
    </recommendedName>
</protein>
<dbReference type="Proteomes" id="UP000054279">
    <property type="component" value="Unassembled WGS sequence"/>
</dbReference>
<gene>
    <name evidence="2" type="ORF">M422DRAFT_783244</name>
</gene>
<feature type="compositionally biased region" description="Pro residues" evidence="1">
    <location>
        <begin position="305"/>
        <end position="326"/>
    </location>
</feature>
<proteinExistence type="predicted"/>
<organism evidence="2 3">
    <name type="scientific">Sphaerobolus stellatus (strain SS14)</name>
    <dbReference type="NCBI Taxonomy" id="990650"/>
    <lineage>
        <taxon>Eukaryota</taxon>
        <taxon>Fungi</taxon>
        <taxon>Dikarya</taxon>
        <taxon>Basidiomycota</taxon>
        <taxon>Agaricomycotina</taxon>
        <taxon>Agaricomycetes</taxon>
        <taxon>Phallomycetidae</taxon>
        <taxon>Geastrales</taxon>
        <taxon>Sphaerobolaceae</taxon>
        <taxon>Sphaerobolus</taxon>
    </lineage>
</organism>
<dbReference type="EMBL" id="KN837217">
    <property type="protein sequence ID" value="KIJ33094.1"/>
    <property type="molecule type" value="Genomic_DNA"/>
</dbReference>
<feature type="compositionally biased region" description="Low complexity" evidence="1">
    <location>
        <begin position="294"/>
        <end position="304"/>
    </location>
</feature>
<evidence type="ECO:0000313" key="3">
    <source>
        <dbReference type="Proteomes" id="UP000054279"/>
    </source>
</evidence>
<accession>A0A0C9UE90</accession>
<evidence type="ECO:0008006" key="4">
    <source>
        <dbReference type="Google" id="ProtNLM"/>
    </source>
</evidence>
<dbReference type="HOGENOM" id="CLU_837202_0_0_1"/>
<dbReference type="OrthoDB" id="3240817at2759"/>
<reference evidence="2 3" key="1">
    <citation type="submission" date="2014-06" db="EMBL/GenBank/DDBJ databases">
        <title>Evolutionary Origins and Diversification of the Mycorrhizal Mutualists.</title>
        <authorList>
            <consortium name="DOE Joint Genome Institute"/>
            <consortium name="Mycorrhizal Genomics Consortium"/>
            <person name="Kohler A."/>
            <person name="Kuo A."/>
            <person name="Nagy L.G."/>
            <person name="Floudas D."/>
            <person name="Copeland A."/>
            <person name="Barry K.W."/>
            <person name="Cichocki N."/>
            <person name="Veneault-Fourrey C."/>
            <person name="LaButti K."/>
            <person name="Lindquist E.A."/>
            <person name="Lipzen A."/>
            <person name="Lundell T."/>
            <person name="Morin E."/>
            <person name="Murat C."/>
            <person name="Riley R."/>
            <person name="Ohm R."/>
            <person name="Sun H."/>
            <person name="Tunlid A."/>
            <person name="Henrissat B."/>
            <person name="Grigoriev I.V."/>
            <person name="Hibbett D.S."/>
            <person name="Martin F."/>
        </authorList>
    </citation>
    <scope>NUCLEOTIDE SEQUENCE [LARGE SCALE GENOMIC DNA]</scope>
    <source>
        <strain evidence="2 3">SS14</strain>
    </source>
</reference>
<feature type="region of interest" description="Disordered" evidence="1">
    <location>
        <begin position="251"/>
        <end position="332"/>
    </location>
</feature>
<name>A0A0C9UE90_SPHS4</name>
<evidence type="ECO:0000256" key="1">
    <source>
        <dbReference type="SAM" id="MobiDB-lite"/>
    </source>
</evidence>
<sequence>MQRLGAGGPLRMLYNSMSFVVHANAELSELFSSSLSVLQEDLSSPVLYLLYCHDFILLGDPDDALLNGYAISHLKHANNMVIISTFLRGLQRYLDYLTAWCGRNFMTINAMKSKYNIFGPLPSPLPLPILENIALCKETRHCYACCQYNPVPLKACLRHPNNNEKEVVLRMRRPTSPEYRPGTAIVITYLVRSKLLKPQHLPMSRWYVLPPDKLILLQQREERDRDSKPLHRTMALRDHLLVTSLSIALPSRDYSSPTPQNAVEQHTTQRPPLPLLPPPSDTSSPPSRGHFHASRTSTTTRAHTPTPPPHPPSLPDRPTLPCPPSLPCLEGV</sequence>
<evidence type="ECO:0000313" key="2">
    <source>
        <dbReference type="EMBL" id="KIJ33094.1"/>
    </source>
</evidence>
<feature type="compositionally biased region" description="Pro residues" evidence="1">
    <location>
        <begin position="271"/>
        <end position="280"/>
    </location>
</feature>
<keyword evidence="3" id="KW-1185">Reference proteome</keyword>
<dbReference type="AlphaFoldDB" id="A0A0C9UE90"/>